<dbReference type="GO" id="GO:0003700">
    <property type="term" value="F:DNA-binding transcription factor activity"/>
    <property type="evidence" value="ECO:0007669"/>
    <property type="project" value="InterPro"/>
</dbReference>
<dbReference type="Proteomes" id="UP000292118">
    <property type="component" value="Chromosome"/>
</dbReference>
<dbReference type="Pfam" id="PF01047">
    <property type="entry name" value="MarR"/>
    <property type="match status" value="1"/>
</dbReference>
<dbReference type="InterPro" id="IPR039422">
    <property type="entry name" value="MarR/SlyA-like"/>
</dbReference>
<dbReference type="SUPFAM" id="SSF46785">
    <property type="entry name" value="Winged helix' DNA-binding domain"/>
    <property type="match status" value="1"/>
</dbReference>
<keyword evidence="2" id="KW-0238">DNA-binding</keyword>
<keyword evidence="1" id="KW-0805">Transcription regulation</keyword>
<feature type="domain" description="HTH marR-type" evidence="4">
    <location>
        <begin position="16"/>
        <end position="148"/>
    </location>
</feature>
<dbReference type="KEGG" id="xya:ET471_06995"/>
<dbReference type="GO" id="GO:0006950">
    <property type="term" value="P:response to stress"/>
    <property type="evidence" value="ECO:0007669"/>
    <property type="project" value="TreeGrafter"/>
</dbReference>
<dbReference type="OrthoDB" id="3778086at2"/>
<dbReference type="AlphaFoldDB" id="A0A4P6F3E3"/>
<evidence type="ECO:0000256" key="1">
    <source>
        <dbReference type="ARBA" id="ARBA00023015"/>
    </source>
</evidence>
<dbReference type="EMBL" id="CP035493">
    <property type="protein sequence ID" value="QAY69816.1"/>
    <property type="molecule type" value="Genomic_DNA"/>
</dbReference>
<evidence type="ECO:0000256" key="2">
    <source>
        <dbReference type="ARBA" id="ARBA00023125"/>
    </source>
</evidence>
<evidence type="ECO:0000259" key="4">
    <source>
        <dbReference type="PROSITE" id="PS50995"/>
    </source>
</evidence>
<dbReference type="PROSITE" id="PS50995">
    <property type="entry name" value="HTH_MARR_2"/>
    <property type="match status" value="1"/>
</dbReference>
<evidence type="ECO:0000313" key="6">
    <source>
        <dbReference type="Proteomes" id="UP000292118"/>
    </source>
</evidence>
<dbReference type="PANTHER" id="PTHR33164:SF57">
    <property type="entry name" value="MARR-FAMILY TRANSCRIPTIONAL REGULATOR"/>
    <property type="match status" value="1"/>
</dbReference>
<reference evidence="5 6" key="1">
    <citation type="submission" date="2019-01" db="EMBL/GenBank/DDBJ databases">
        <title>Genome sequencing of strain FW10M-9.</title>
        <authorList>
            <person name="Heo J."/>
            <person name="Kim S.-J."/>
            <person name="Kim J.-S."/>
            <person name="Hong S.-B."/>
            <person name="Kwon S.-W."/>
        </authorList>
    </citation>
    <scope>NUCLEOTIDE SEQUENCE [LARGE SCALE GENOMIC DNA]</scope>
    <source>
        <strain evidence="5 6">FW10M-9</strain>
    </source>
</reference>
<dbReference type="InterPro" id="IPR036388">
    <property type="entry name" value="WH-like_DNA-bd_sf"/>
</dbReference>
<evidence type="ECO:0000256" key="3">
    <source>
        <dbReference type="ARBA" id="ARBA00023163"/>
    </source>
</evidence>
<dbReference type="PROSITE" id="PS01117">
    <property type="entry name" value="HTH_MARR_1"/>
    <property type="match status" value="1"/>
</dbReference>
<dbReference type="RefSeq" id="WP_129187210.1">
    <property type="nucleotide sequence ID" value="NZ_CP035493.1"/>
</dbReference>
<gene>
    <name evidence="5" type="ORF">ET471_06995</name>
</gene>
<keyword evidence="3" id="KW-0804">Transcription</keyword>
<dbReference type="PRINTS" id="PR00598">
    <property type="entry name" value="HTHMARR"/>
</dbReference>
<accession>A0A4P6F3E3</accession>
<dbReference type="GO" id="GO:0003677">
    <property type="term" value="F:DNA binding"/>
    <property type="evidence" value="ECO:0007669"/>
    <property type="project" value="UniProtKB-KW"/>
</dbReference>
<sequence>MSIHEPLAPVAPSSPAETLYSALEELGRAQREASALIARRLDWPRAGVGVLRLLAVCGPAQLTDVAAKLRVDPSVASRQVGQLVDAGYVRRTVDADDRRARVLELTDEGHDLADQLTAQFARLFQETFVGWTDEDLLDTSDRIRRVAAAISTTRTLSHEEEGTH</sequence>
<evidence type="ECO:0000313" key="5">
    <source>
        <dbReference type="EMBL" id="QAY69816.1"/>
    </source>
</evidence>
<dbReference type="PANTHER" id="PTHR33164">
    <property type="entry name" value="TRANSCRIPTIONAL REGULATOR, MARR FAMILY"/>
    <property type="match status" value="1"/>
</dbReference>
<dbReference type="InterPro" id="IPR023187">
    <property type="entry name" value="Tscrpt_reg_MarR-type_CS"/>
</dbReference>
<dbReference type="Gene3D" id="1.10.10.10">
    <property type="entry name" value="Winged helix-like DNA-binding domain superfamily/Winged helix DNA-binding domain"/>
    <property type="match status" value="1"/>
</dbReference>
<dbReference type="InterPro" id="IPR036390">
    <property type="entry name" value="WH_DNA-bd_sf"/>
</dbReference>
<keyword evidence="6" id="KW-1185">Reference proteome</keyword>
<organism evidence="5 6">
    <name type="scientific">Xylanimonas protaetiae</name>
    <dbReference type="NCBI Taxonomy" id="2509457"/>
    <lineage>
        <taxon>Bacteria</taxon>
        <taxon>Bacillati</taxon>
        <taxon>Actinomycetota</taxon>
        <taxon>Actinomycetes</taxon>
        <taxon>Micrococcales</taxon>
        <taxon>Promicromonosporaceae</taxon>
        <taxon>Xylanimonas</taxon>
    </lineage>
</organism>
<dbReference type="InterPro" id="IPR000835">
    <property type="entry name" value="HTH_MarR-typ"/>
</dbReference>
<protein>
    <submittedName>
        <fullName evidence="5">MarR family transcriptional regulator</fullName>
    </submittedName>
</protein>
<proteinExistence type="predicted"/>
<name>A0A4P6F3E3_9MICO</name>
<dbReference type="SMART" id="SM00347">
    <property type="entry name" value="HTH_MARR"/>
    <property type="match status" value="1"/>
</dbReference>